<dbReference type="Pfam" id="PF01554">
    <property type="entry name" value="MatE"/>
    <property type="match status" value="2"/>
</dbReference>
<feature type="transmembrane region" description="Helical" evidence="10">
    <location>
        <begin position="12"/>
        <end position="40"/>
    </location>
</feature>
<dbReference type="PANTHER" id="PTHR43298">
    <property type="entry name" value="MULTIDRUG RESISTANCE PROTEIN NORM-RELATED"/>
    <property type="match status" value="1"/>
</dbReference>
<feature type="transmembrane region" description="Helical" evidence="10">
    <location>
        <begin position="245"/>
        <end position="267"/>
    </location>
</feature>
<keyword evidence="7" id="KW-0406">Ion transport</keyword>
<keyword evidence="8 10" id="KW-0472">Membrane</keyword>
<evidence type="ECO:0000256" key="6">
    <source>
        <dbReference type="ARBA" id="ARBA00022989"/>
    </source>
</evidence>
<dbReference type="PANTHER" id="PTHR43298:SF2">
    <property type="entry name" value="FMN_FAD EXPORTER YEEO-RELATED"/>
    <property type="match status" value="1"/>
</dbReference>
<evidence type="ECO:0000256" key="9">
    <source>
        <dbReference type="ARBA" id="ARBA00031636"/>
    </source>
</evidence>
<evidence type="ECO:0000256" key="10">
    <source>
        <dbReference type="SAM" id="Phobius"/>
    </source>
</evidence>
<proteinExistence type="predicted"/>
<dbReference type="InterPro" id="IPR050222">
    <property type="entry name" value="MATE_MdtK"/>
</dbReference>
<feature type="transmembrane region" description="Helical" evidence="10">
    <location>
        <begin position="138"/>
        <end position="159"/>
    </location>
</feature>
<dbReference type="InterPro" id="IPR002528">
    <property type="entry name" value="MATE_fam"/>
</dbReference>
<sequence>MKATEDITSGPIAKTIMSLAIPVVMGSFMEIALTVVNFFWVGKLGKVAQDAITSSMVVNWTVFSSIAIVTIGLSAVVSRRIGEKEPRQASEASQQGMWLALILGLVITVAGFILTPHLLTFMEAGPETQKHAIPYLKIFFVSATLFALYDSGCATFRAAGNTRTPLLVGSSMIALNLVLDPLLIFGIGPFPKLGVPGASVATTISIFLACCILLYLLRRGRAGFPVERIFALRPKIEEMLKIARIGLPITIQALTFIVVYWFLIRIVHQYGEAAGAAMGIGNRMESISYLTCSGFAIAASTMVGQNLGARQPDRAARCAWGAAGFAVAITCVIGAIFIVAPHWITGIFTSDYEVHKIASDYLIILGLSQFTMAIEIVLEGSFSGAGDTIAPMVVLIPGAVMRVPLAYWLCFHLNWGINGVWWTLTITTTIKASVLAFWFSRGRWKHKKI</sequence>
<dbReference type="CDD" id="cd13137">
    <property type="entry name" value="MATE_NorM_like"/>
    <property type="match status" value="1"/>
</dbReference>
<evidence type="ECO:0000256" key="5">
    <source>
        <dbReference type="ARBA" id="ARBA00022692"/>
    </source>
</evidence>
<dbReference type="GO" id="GO:0015297">
    <property type="term" value="F:antiporter activity"/>
    <property type="evidence" value="ECO:0007669"/>
    <property type="project" value="UniProtKB-KW"/>
</dbReference>
<evidence type="ECO:0000256" key="2">
    <source>
        <dbReference type="ARBA" id="ARBA00022448"/>
    </source>
</evidence>
<evidence type="ECO:0000256" key="7">
    <source>
        <dbReference type="ARBA" id="ARBA00023065"/>
    </source>
</evidence>
<evidence type="ECO:0000313" key="11">
    <source>
        <dbReference type="EMBL" id="PWB75948.1"/>
    </source>
</evidence>
<gene>
    <name evidence="11" type="ORF">C3F09_01425</name>
</gene>
<feature type="transmembrane region" description="Helical" evidence="10">
    <location>
        <begin position="193"/>
        <end position="217"/>
    </location>
</feature>
<comment type="subcellular location">
    <subcellularLocation>
        <location evidence="1">Cell membrane</location>
        <topology evidence="1">Multi-pass membrane protein</topology>
    </subcellularLocation>
</comment>
<dbReference type="GO" id="GO:0042910">
    <property type="term" value="F:xenobiotic transmembrane transporter activity"/>
    <property type="evidence" value="ECO:0007669"/>
    <property type="project" value="InterPro"/>
</dbReference>
<feature type="transmembrane region" description="Helical" evidence="10">
    <location>
        <begin position="166"/>
        <end position="187"/>
    </location>
</feature>
<dbReference type="EMBL" id="PQAP01000006">
    <property type="protein sequence ID" value="PWB75948.1"/>
    <property type="molecule type" value="Genomic_DNA"/>
</dbReference>
<dbReference type="AlphaFoldDB" id="A0A855X451"/>
<feature type="transmembrane region" description="Helical" evidence="10">
    <location>
        <begin position="60"/>
        <end position="77"/>
    </location>
</feature>
<keyword evidence="4" id="KW-1003">Cell membrane</keyword>
<evidence type="ECO:0000256" key="4">
    <source>
        <dbReference type="ARBA" id="ARBA00022475"/>
    </source>
</evidence>
<feature type="transmembrane region" description="Helical" evidence="10">
    <location>
        <begin position="319"/>
        <end position="341"/>
    </location>
</feature>
<dbReference type="Proteomes" id="UP000250918">
    <property type="component" value="Unassembled WGS sequence"/>
</dbReference>
<evidence type="ECO:0000256" key="8">
    <source>
        <dbReference type="ARBA" id="ARBA00023136"/>
    </source>
</evidence>
<evidence type="ECO:0000256" key="1">
    <source>
        <dbReference type="ARBA" id="ARBA00004651"/>
    </source>
</evidence>
<dbReference type="InterPro" id="IPR048279">
    <property type="entry name" value="MdtK-like"/>
</dbReference>
<evidence type="ECO:0000313" key="12">
    <source>
        <dbReference type="Proteomes" id="UP000250918"/>
    </source>
</evidence>
<dbReference type="GO" id="GO:0006811">
    <property type="term" value="P:monoatomic ion transport"/>
    <property type="evidence" value="ECO:0007669"/>
    <property type="project" value="UniProtKB-KW"/>
</dbReference>
<dbReference type="GO" id="GO:0005886">
    <property type="term" value="C:plasma membrane"/>
    <property type="evidence" value="ECO:0007669"/>
    <property type="project" value="UniProtKB-SubCell"/>
</dbReference>
<feature type="transmembrane region" description="Helical" evidence="10">
    <location>
        <begin position="98"/>
        <end position="118"/>
    </location>
</feature>
<keyword evidence="3" id="KW-0050">Antiport</keyword>
<feature type="transmembrane region" description="Helical" evidence="10">
    <location>
        <begin position="390"/>
        <end position="409"/>
    </location>
</feature>
<keyword evidence="5 10" id="KW-0812">Transmembrane</keyword>
<evidence type="ECO:0000256" key="3">
    <source>
        <dbReference type="ARBA" id="ARBA00022449"/>
    </source>
</evidence>
<name>A0A855X451_9BACT</name>
<keyword evidence="6 10" id="KW-1133">Transmembrane helix</keyword>
<protein>
    <recommendedName>
        <fullName evidence="9">Multidrug-efflux transporter</fullName>
    </recommendedName>
</protein>
<keyword evidence="2" id="KW-0813">Transport</keyword>
<reference evidence="11 12" key="1">
    <citation type="journal article" date="2018" name="ISME J.">
        <title>A methanotrophic archaeon couples anaerobic oxidation of methane to Fe(III) reduction.</title>
        <authorList>
            <person name="Cai C."/>
            <person name="Leu A.O."/>
            <person name="Xie G.J."/>
            <person name="Guo J."/>
            <person name="Feng Y."/>
            <person name="Zhao J.X."/>
            <person name="Tyson G.W."/>
            <person name="Yuan Z."/>
            <person name="Hu S."/>
        </authorList>
    </citation>
    <scope>NUCLEOTIDE SEQUENCE [LARGE SCALE GENOMIC DNA]</scope>
    <source>
        <strain evidence="11">FeB_12</strain>
    </source>
</reference>
<accession>A0A855X451</accession>
<dbReference type="PIRSF" id="PIRSF006603">
    <property type="entry name" value="DinF"/>
    <property type="match status" value="1"/>
</dbReference>
<organism evidence="11 12">
    <name type="scientific">candidate division GN15 bacterium</name>
    <dbReference type="NCBI Taxonomy" id="2072418"/>
    <lineage>
        <taxon>Bacteria</taxon>
        <taxon>candidate division GN15</taxon>
    </lineage>
</organism>
<dbReference type="NCBIfam" id="TIGR00797">
    <property type="entry name" value="matE"/>
    <property type="match status" value="1"/>
</dbReference>
<comment type="caution">
    <text evidence="11">The sequence shown here is derived from an EMBL/GenBank/DDBJ whole genome shotgun (WGS) entry which is preliminary data.</text>
</comment>
<feature type="transmembrane region" description="Helical" evidence="10">
    <location>
        <begin position="287"/>
        <end position="307"/>
    </location>
</feature>
<feature type="transmembrane region" description="Helical" evidence="10">
    <location>
        <begin position="421"/>
        <end position="439"/>
    </location>
</feature>